<evidence type="ECO:0000313" key="2">
    <source>
        <dbReference type="EMBL" id="KAF8485236.1"/>
    </source>
</evidence>
<keyword evidence="3" id="KW-1185">Reference proteome</keyword>
<sequence length="282" mass="31290">MNQNTATAPSYNIDTLSRLVIQPIPCNWCGCNATINSWVTLQKHLQLHCQINANNGPMTCQINECLDCEHHSLAMLEEHINKCHLDLIQVPCPALGCLHMAAASLSHHSHFLEKHTKLLHANPCGHFFKPQMSPLTSQSSPPPSLPSDTRFPSYKLIPYISASRSRSIPVCKGLNSITKSISSLEVDNSKQQVAKKFMASSTPRHTLKLNDDMPQHVFKDLSPIQISQNTFDALKPQHIPIPSDPEKDSMLSAPPSWKLQGDRPVDTPQTVGYHAFVTLCLP</sequence>
<dbReference type="AlphaFoldDB" id="A0A9P5TCY1"/>
<evidence type="ECO:0000313" key="3">
    <source>
        <dbReference type="Proteomes" id="UP000759537"/>
    </source>
</evidence>
<comment type="caution">
    <text evidence="2">The sequence shown here is derived from an EMBL/GenBank/DDBJ whole genome shotgun (WGS) entry which is preliminary data.</text>
</comment>
<dbReference type="InterPro" id="IPR013087">
    <property type="entry name" value="Znf_C2H2_type"/>
</dbReference>
<dbReference type="SMART" id="SM00355">
    <property type="entry name" value="ZnF_C2H2"/>
    <property type="match status" value="2"/>
</dbReference>
<feature type="domain" description="C2H2-type" evidence="1">
    <location>
        <begin position="26"/>
        <end position="48"/>
    </location>
</feature>
<gene>
    <name evidence="2" type="ORF">DFH94DRAFT_268378</name>
</gene>
<dbReference type="EMBL" id="WHVB01000003">
    <property type="protein sequence ID" value="KAF8485236.1"/>
    <property type="molecule type" value="Genomic_DNA"/>
</dbReference>
<dbReference type="Proteomes" id="UP000759537">
    <property type="component" value="Unassembled WGS sequence"/>
</dbReference>
<protein>
    <recommendedName>
        <fullName evidence="1">C2H2-type domain-containing protein</fullName>
    </recommendedName>
</protein>
<reference evidence="2" key="1">
    <citation type="submission" date="2019-10" db="EMBL/GenBank/DDBJ databases">
        <authorList>
            <consortium name="DOE Joint Genome Institute"/>
            <person name="Kuo A."/>
            <person name="Miyauchi S."/>
            <person name="Kiss E."/>
            <person name="Drula E."/>
            <person name="Kohler A."/>
            <person name="Sanchez-Garcia M."/>
            <person name="Andreopoulos B."/>
            <person name="Barry K.W."/>
            <person name="Bonito G."/>
            <person name="Buee M."/>
            <person name="Carver A."/>
            <person name="Chen C."/>
            <person name="Cichocki N."/>
            <person name="Clum A."/>
            <person name="Culley D."/>
            <person name="Crous P.W."/>
            <person name="Fauchery L."/>
            <person name="Girlanda M."/>
            <person name="Hayes R."/>
            <person name="Keri Z."/>
            <person name="LaButti K."/>
            <person name="Lipzen A."/>
            <person name="Lombard V."/>
            <person name="Magnuson J."/>
            <person name="Maillard F."/>
            <person name="Morin E."/>
            <person name="Murat C."/>
            <person name="Nolan M."/>
            <person name="Ohm R."/>
            <person name="Pangilinan J."/>
            <person name="Pereira M."/>
            <person name="Perotto S."/>
            <person name="Peter M."/>
            <person name="Riley R."/>
            <person name="Sitrit Y."/>
            <person name="Stielow B."/>
            <person name="Szollosi G."/>
            <person name="Zifcakova L."/>
            <person name="Stursova M."/>
            <person name="Spatafora J.W."/>
            <person name="Tedersoo L."/>
            <person name="Vaario L.-M."/>
            <person name="Yamada A."/>
            <person name="Yan M."/>
            <person name="Wang P."/>
            <person name="Xu J."/>
            <person name="Bruns T."/>
            <person name="Baldrian P."/>
            <person name="Vilgalys R."/>
            <person name="Henrissat B."/>
            <person name="Grigoriev I.V."/>
            <person name="Hibbett D."/>
            <person name="Nagy L.G."/>
            <person name="Martin F.M."/>
        </authorList>
    </citation>
    <scope>NUCLEOTIDE SEQUENCE</scope>
    <source>
        <strain evidence="2">Prilba</strain>
    </source>
</reference>
<proteinExistence type="predicted"/>
<evidence type="ECO:0000259" key="1">
    <source>
        <dbReference type="PROSITE" id="PS00028"/>
    </source>
</evidence>
<dbReference type="OrthoDB" id="2576496at2759"/>
<name>A0A9P5TCY1_9AGAM</name>
<dbReference type="PROSITE" id="PS00028">
    <property type="entry name" value="ZINC_FINGER_C2H2_1"/>
    <property type="match status" value="1"/>
</dbReference>
<accession>A0A9P5TCY1</accession>
<reference evidence="2" key="2">
    <citation type="journal article" date="2020" name="Nat. Commun.">
        <title>Large-scale genome sequencing of mycorrhizal fungi provides insights into the early evolution of symbiotic traits.</title>
        <authorList>
            <person name="Miyauchi S."/>
            <person name="Kiss E."/>
            <person name="Kuo A."/>
            <person name="Drula E."/>
            <person name="Kohler A."/>
            <person name="Sanchez-Garcia M."/>
            <person name="Morin E."/>
            <person name="Andreopoulos B."/>
            <person name="Barry K.W."/>
            <person name="Bonito G."/>
            <person name="Buee M."/>
            <person name="Carver A."/>
            <person name="Chen C."/>
            <person name="Cichocki N."/>
            <person name="Clum A."/>
            <person name="Culley D."/>
            <person name="Crous P.W."/>
            <person name="Fauchery L."/>
            <person name="Girlanda M."/>
            <person name="Hayes R.D."/>
            <person name="Keri Z."/>
            <person name="LaButti K."/>
            <person name="Lipzen A."/>
            <person name="Lombard V."/>
            <person name="Magnuson J."/>
            <person name="Maillard F."/>
            <person name="Murat C."/>
            <person name="Nolan M."/>
            <person name="Ohm R.A."/>
            <person name="Pangilinan J."/>
            <person name="Pereira M.F."/>
            <person name="Perotto S."/>
            <person name="Peter M."/>
            <person name="Pfister S."/>
            <person name="Riley R."/>
            <person name="Sitrit Y."/>
            <person name="Stielow J.B."/>
            <person name="Szollosi G."/>
            <person name="Zifcakova L."/>
            <person name="Stursova M."/>
            <person name="Spatafora J.W."/>
            <person name="Tedersoo L."/>
            <person name="Vaario L.M."/>
            <person name="Yamada A."/>
            <person name="Yan M."/>
            <person name="Wang P."/>
            <person name="Xu J."/>
            <person name="Bruns T."/>
            <person name="Baldrian P."/>
            <person name="Vilgalys R."/>
            <person name="Dunand C."/>
            <person name="Henrissat B."/>
            <person name="Grigoriev I.V."/>
            <person name="Hibbett D."/>
            <person name="Nagy L.G."/>
            <person name="Martin F.M."/>
        </authorList>
    </citation>
    <scope>NUCLEOTIDE SEQUENCE</scope>
    <source>
        <strain evidence="2">Prilba</strain>
    </source>
</reference>
<organism evidence="2 3">
    <name type="scientific">Russula ochroleuca</name>
    <dbReference type="NCBI Taxonomy" id="152965"/>
    <lineage>
        <taxon>Eukaryota</taxon>
        <taxon>Fungi</taxon>
        <taxon>Dikarya</taxon>
        <taxon>Basidiomycota</taxon>
        <taxon>Agaricomycotina</taxon>
        <taxon>Agaricomycetes</taxon>
        <taxon>Russulales</taxon>
        <taxon>Russulaceae</taxon>
        <taxon>Russula</taxon>
    </lineage>
</organism>